<dbReference type="KEGG" id="rli:RLO149_c018900"/>
<dbReference type="HOGENOM" id="CLU_024927_4_1_5"/>
<dbReference type="EC" id="2.1.1.-" evidence="5"/>
<feature type="domain" description="DNA methylase N-4/N-6" evidence="6">
    <location>
        <begin position="23"/>
        <end position="203"/>
    </location>
</feature>
<evidence type="ECO:0000256" key="5">
    <source>
        <dbReference type="RuleBase" id="RU362026"/>
    </source>
</evidence>
<dbReference type="eggNOG" id="COG0863">
    <property type="taxonomic scope" value="Bacteria"/>
</dbReference>
<dbReference type="InterPro" id="IPR029063">
    <property type="entry name" value="SAM-dependent_MTases_sf"/>
</dbReference>
<organism evidence="7 8">
    <name type="scientific">Roseobacter litoralis (strain ATCC 49566 / DSM 6996 / JCM 21268 / NBRC 15278 / OCh 149)</name>
    <dbReference type="NCBI Taxonomy" id="391595"/>
    <lineage>
        <taxon>Bacteria</taxon>
        <taxon>Pseudomonadati</taxon>
        <taxon>Pseudomonadota</taxon>
        <taxon>Alphaproteobacteria</taxon>
        <taxon>Rhodobacterales</taxon>
        <taxon>Roseobacteraceae</taxon>
        <taxon>Roseobacter</taxon>
    </lineage>
</organism>
<name>F7ZJP7_ROSLO</name>
<dbReference type="GO" id="GO:0008170">
    <property type="term" value="F:N-methyltransferase activity"/>
    <property type="evidence" value="ECO:0007669"/>
    <property type="project" value="InterPro"/>
</dbReference>
<evidence type="ECO:0000259" key="6">
    <source>
        <dbReference type="Pfam" id="PF01555"/>
    </source>
</evidence>
<dbReference type="PANTHER" id="PTHR13370:SF3">
    <property type="entry name" value="TRNA (GUANINE(10)-N2)-METHYLTRANSFERASE HOMOLOG"/>
    <property type="match status" value="1"/>
</dbReference>
<protein>
    <recommendedName>
        <fullName evidence="5">Methyltransferase</fullName>
        <ecNumber evidence="5">2.1.1.-</ecNumber>
    </recommendedName>
</protein>
<proteinExistence type="inferred from homology"/>
<dbReference type="GO" id="GO:0032259">
    <property type="term" value="P:methylation"/>
    <property type="evidence" value="ECO:0007669"/>
    <property type="project" value="UniProtKB-KW"/>
</dbReference>
<accession>F7ZJP7</accession>
<dbReference type="InterPro" id="IPR001091">
    <property type="entry name" value="RM_Methyltransferase"/>
</dbReference>
<dbReference type="GO" id="GO:0009007">
    <property type="term" value="F:site-specific DNA-methyltransferase (adenine-specific) activity"/>
    <property type="evidence" value="ECO:0007669"/>
    <property type="project" value="UniProtKB-EC"/>
</dbReference>
<gene>
    <name evidence="7" type="ordered locus">RLO149_c018900</name>
</gene>
<dbReference type="PROSITE" id="PS00092">
    <property type="entry name" value="N6_MTASE"/>
    <property type="match status" value="1"/>
</dbReference>
<dbReference type="PRINTS" id="PR00508">
    <property type="entry name" value="S21N4MTFRASE"/>
</dbReference>
<comment type="similarity">
    <text evidence="1 5">Belongs to the N(4)/N(6)-methyltransferase family.</text>
</comment>
<dbReference type="InterPro" id="IPR002941">
    <property type="entry name" value="DNA_methylase_N4/N6"/>
</dbReference>
<dbReference type="EMBL" id="CP002623">
    <property type="protein sequence ID" value="AEI93878.1"/>
    <property type="molecule type" value="Genomic_DNA"/>
</dbReference>
<dbReference type="SUPFAM" id="SSF53335">
    <property type="entry name" value="S-adenosyl-L-methionine-dependent methyltransferases"/>
    <property type="match status" value="1"/>
</dbReference>
<evidence type="ECO:0000313" key="8">
    <source>
        <dbReference type="Proteomes" id="UP000001353"/>
    </source>
</evidence>
<dbReference type="REBASE" id="39210">
    <property type="entry name" value="M.Rli149ORF18900P"/>
</dbReference>
<dbReference type="GO" id="GO:0005737">
    <property type="term" value="C:cytoplasm"/>
    <property type="evidence" value="ECO:0007669"/>
    <property type="project" value="TreeGrafter"/>
</dbReference>
<evidence type="ECO:0000256" key="1">
    <source>
        <dbReference type="ARBA" id="ARBA00006594"/>
    </source>
</evidence>
<dbReference type="InterPro" id="IPR002052">
    <property type="entry name" value="DNA_methylase_N6_adenine_CS"/>
</dbReference>
<reference evidence="7 8" key="1">
    <citation type="journal article" date="2011" name="BMC Genomics">
        <title>Comparative genome analysis and genome-guided physiological analysis of Roseobacter litoralis.</title>
        <authorList>
            <person name="Kalhoefer D."/>
            <person name="Thole S."/>
            <person name="Voget S."/>
            <person name="Lehmann R."/>
            <person name="Liesegang H."/>
            <person name="Wollher A."/>
            <person name="Daniel R."/>
            <person name="Simon M."/>
            <person name="Brinkhoff T."/>
        </authorList>
    </citation>
    <scope>NUCLEOTIDE SEQUENCE [LARGE SCALE GENOMIC DNA]</scope>
    <source>
        <strain evidence="8">ATCC 49566 / DSM 6996 / JCM 21268 / NBRC 15278 / OCh 149</strain>
    </source>
</reference>
<dbReference type="PANTHER" id="PTHR13370">
    <property type="entry name" value="RNA METHYLASE-RELATED"/>
    <property type="match status" value="1"/>
</dbReference>
<dbReference type="Pfam" id="PF01555">
    <property type="entry name" value="N6_N4_Mtase"/>
    <property type="match status" value="1"/>
</dbReference>
<evidence type="ECO:0000313" key="7">
    <source>
        <dbReference type="EMBL" id="AEI93878.1"/>
    </source>
</evidence>
<dbReference type="OrthoDB" id="7806498at2"/>
<sequence>MQNNQIIHGDAAAVLKTIEEGSIDLVITDPPYLVNYKDRQGRSLQNDNNPGGVLPVFEPMARAMKQNSYAICFSGWSALPQFTQAWEAAGLKIVSEIVWSKKYTSRRGFTQYRHESAYVLAKGNPAKPVRPMSSVQGWVYSGNKRHPTEKAVEILAPLVRCFSRPGDLVCDPFSGSGSTSVAAVLNGRDYLGIELEKAHCDTARARLAGAQRYRSEQATQNQKVAA</sequence>
<dbReference type="Gene3D" id="3.40.50.150">
    <property type="entry name" value="Vaccinia Virus protein VP39"/>
    <property type="match status" value="1"/>
</dbReference>
<dbReference type="GO" id="GO:0003677">
    <property type="term" value="F:DNA binding"/>
    <property type="evidence" value="ECO:0007669"/>
    <property type="project" value="InterPro"/>
</dbReference>
<evidence type="ECO:0000256" key="4">
    <source>
        <dbReference type="ARBA" id="ARBA00047942"/>
    </source>
</evidence>
<dbReference type="Proteomes" id="UP000001353">
    <property type="component" value="Chromosome"/>
</dbReference>
<keyword evidence="3" id="KW-0808">Transferase</keyword>
<comment type="catalytic activity">
    <reaction evidence="4">
        <text>a 2'-deoxyadenosine in DNA + S-adenosyl-L-methionine = an N(6)-methyl-2'-deoxyadenosine in DNA + S-adenosyl-L-homocysteine + H(+)</text>
        <dbReference type="Rhea" id="RHEA:15197"/>
        <dbReference type="Rhea" id="RHEA-COMP:12418"/>
        <dbReference type="Rhea" id="RHEA-COMP:12419"/>
        <dbReference type="ChEBI" id="CHEBI:15378"/>
        <dbReference type="ChEBI" id="CHEBI:57856"/>
        <dbReference type="ChEBI" id="CHEBI:59789"/>
        <dbReference type="ChEBI" id="CHEBI:90615"/>
        <dbReference type="ChEBI" id="CHEBI:90616"/>
        <dbReference type="EC" id="2.1.1.72"/>
    </reaction>
</comment>
<dbReference type="STRING" id="391595.RLO149_c018900"/>
<dbReference type="RefSeq" id="WP_013961806.1">
    <property type="nucleotide sequence ID" value="NC_015730.1"/>
</dbReference>
<keyword evidence="2 7" id="KW-0489">Methyltransferase</keyword>
<evidence type="ECO:0000256" key="3">
    <source>
        <dbReference type="ARBA" id="ARBA00022679"/>
    </source>
</evidence>
<evidence type="ECO:0000256" key="2">
    <source>
        <dbReference type="ARBA" id="ARBA00022603"/>
    </source>
</evidence>
<keyword evidence="8" id="KW-1185">Reference proteome</keyword>
<dbReference type="AlphaFoldDB" id="F7ZJP7"/>